<dbReference type="OrthoDB" id="10020495at2759"/>
<keyword evidence="5" id="KW-1185">Reference proteome</keyword>
<dbReference type="Proteomes" id="UP000593567">
    <property type="component" value="Unassembled WGS sequence"/>
</dbReference>
<reference evidence="4" key="1">
    <citation type="submission" date="2020-06" db="EMBL/GenBank/DDBJ databases">
        <title>Draft genome of Bugula neritina, a colonial animal packing powerful symbionts and potential medicines.</title>
        <authorList>
            <person name="Rayko M."/>
        </authorList>
    </citation>
    <scope>NUCLEOTIDE SEQUENCE [LARGE SCALE GENOMIC DNA]</scope>
    <source>
        <strain evidence="4">Kwan_BN1</strain>
    </source>
</reference>
<dbReference type="SUPFAM" id="SSF49899">
    <property type="entry name" value="Concanavalin A-like lectins/glucanases"/>
    <property type="match status" value="1"/>
</dbReference>
<keyword evidence="1" id="KW-0175">Coiled coil</keyword>
<evidence type="ECO:0000259" key="3">
    <source>
        <dbReference type="PROSITE" id="PS50060"/>
    </source>
</evidence>
<dbReference type="Pfam" id="PF00629">
    <property type="entry name" value="MAM"/>
    <property type="match status" value="1"/>
</dbReference>
<dbReference type="SMART" id="SM00137">
    <property type="entry name" value="MAM"/>
    <property type="match status" value="1"/>
</dbReference>
<evidence type="ECO:0000313" key="4">
    <source>
        <dbReference type="EMBL" id="KAF6024181.1"/>
    </source>
</evidence>
<evidence type="ECO:0000256" key="1">
    <source>
        <dbReference type="SAM" id="Coils"/>
    </source>
</evidence>
<feature type="signal peptide" evidence="2">
    <location>
        <begin position="1"/>
        <end position="17"/>
    </location>
</feature>
<dbReference type="GO" id="GO:0016020">
    <property type="term" value="C:membrane"/>
    <property type="evidence" value="ECO:0007669"/>
    <property type="project" value="InterPro"/>
</dbReference>
<dbReference type="InterPro" id="IPR013320">
    <property type="entry name" value="ConA-like_dom_sf"/>
</dbReference>
<sequence>MLNLKLIFFLTVSSICAEHTLRGTCSYNNHTCEIIADAGNSSTVSDIYETVKLISQKLDEHYLPPATSEGKGLKQQSVQQVDGVSLQECDESALDDVTLLTALQQRINAREKRIITLQATQGELNEKFESVVKENDEYNSTLNLKNSQLQSCMSENQDTRMAVLGLERDLADSKMEILSLQELRWNYSELNKNMTKCETSFTEVKKVLSLLSPQNSLRLNDVPVKSPRRDKLTADSYIETLEKNIRDVISYMQAQSNTISALEQQLQDAQAEQRRMEIALKDLTSDCDDKYTVCANSVAAWKLRYDEMMKKRKTVVQPPLQDDCFRTIEADFCSFEESDSTQGETCWFRKVSSSDYFWRVVSNRQLSRHRRHKYITDHTCDSNLGRFLFLDLSRLATGQEAKLTTVPLYSEKIQCFSFWYKVDYEFNIGKFFLTVLMDTGKTSTFSNHITVWSQDVSRRREWQFVEVEIPFSVGENGFKIEFTAESNGAGYVAVDDLAFKQGSCHI</sequence>
<dbReference type="InterPro" id="IPR000998">
    <property type="entry name" value="MAM_dom"/>
</dbReference>
<feature type="domain" description="MAM" evidence="3">
    <location>
        <begin position="331"/>
        <end position="506"/>
    </location>
</feature>
<dbReference type="PROSITE" id="PS50060">
    <property type="entry name" value="MAM_2"/>
    <property type="match status" value="1"/>
</dbReference>
<protein>
    <submittedName>
        <fullName evidence="4">MDGA2</fullName>
    </submittedName>
</protein>
<name>A0A7J7JF13_BUGNE</name>
<evidence type="ECO:0000256" key="2">
    <source>
        <dbReference type="SAM" id="SignalP"/>
    </source>
</evidence>
<dbReference type="AlphaFoldDB" id="A0A7J7JF13"/>
<dbReference type="Gene3D" id="2.60.120.200">
    <property type="match status" value="1"/>
</dbReference>
<evidence type="ECO:0000313" key="5">
    <source>
        <dbReference type="Proteomes" id="UP000593567"/>
    </source>
</evidence>
<accession>A0A7J7JF13</accession>
<dbReference type="PANTHER" id="PTHR23282">
    <property type="entry name" value="APICAL ENDOSOMAL GLYCOPROTEIN PRECURSOR"/>
    <property type="match status" value="1"/>
</dbReference>
<keyword evidence="2" id="KW-0732">Signal</keyword>
<gene>
    <name evidence="4" type="ORF">EB796_017512</name>
</gene>
<feature type="coiled-coil region" evidence="1">
    <location>
        <begin position="252"/>
        <end position="286"/>
    </location>
</feature>
<proteinExistence type="predicted"/>
<dbReference type="PANTHER" id="PTHR23282:SF101">
    <property type="entry name" value="MAM DOMAIN-CONTAINING PROTEIN"/>
    <property type="match status" value="1"/>
</dbReference>
<dbReference type="InterPro" id="IPR051560">
    <property type="entry name" value="MAM_domain-containing"/>
</dbReference>
<dbReference type="EMBL" id="VXIV02002609">
    <property type="protein sequence ID" value="KAF6024181.1"/>
    <property type="molecule type" value="Genomic_DNA"/>
</dbReference>
<feature type="chain" id="PRO_5029496335" evidence="2">
    <location>
        <begin position="18"/>
        <end position="506"/>
    </location>
</feature>
<comment type="caution">
    <text evidence="4">The sequence shown here is derived from an EMBL/GenBank/DDBJ whole genome shotgun (WGS) entry which is preliminary data.</text>
</comment>
<organism evidence="4 5">
    <name type="scientific">Bugula neritina</name>
    <name type="common">Brown bryozoan</name>
    <name type="synonym">Sertularia neritina</name>
    <dbReference type="NCBI Taxonomy" id="10212"/>
    <lineage>
        <taxon>Eukaryota</taxon>
        <taxon>Metazoa</taxon>
        <taxon>Spiralia</taxon>
        <taxon>Lophotrochozoa</taxon>
        <taxon>Bryozoa</taxon>
        <taxon>Gymnolaemata</taxon>
        <taxon>Cheilostomatida</taxon>
        <taxon>Flustrina</taxon>
        <taxon>Buguloidea</taxon>
        <taxon>Bugulidae</taxon>
        <taxon>Bugula</taxon>
    </lineage>
</organism>
<dbReference type="CDD" id="cd06263">
    <property type="entry name" value="MAM"/>
    <property type="match status" value="1"/>
</dbReference>